<dbReference type="EMBL" id="CM047582">
    <property type="protein sequence ID" value="KAI9915283.1"/>
    <property type="molecule type" value="Genomic_DNA"/>
</dbReference>
<name>A0ACC0WAZ8_9STRA</name>
<reference evidence="1 2" key="1">
    <citation type="journal article" date="2022" name="bioRxiv">
        <title>The genome of the oomycete Peronosclerospora sorghi, a cosmopolitan pathogen of maize and sorghum, is inflated with dispersed pseudogenes.</title>
        <authorList>
            <person name="Fletcher K."/>
            <person name="Martin F."/>
            <person name="Isakeit T."/>
            <person name="Cavanaugh K."/>
            <person name="Magill C."/>
            <person name="Michelmore R."/>
        </authorList>
    </citation>
    <scope>NUCLEOTIDE SEQUENCE [LARGE SCALE GENOMIC DNA]</scope>
    <source>
        <strain evidence="1">P6</strain>
    </source>
</reference>
<comment type="caution">
    <text evidence="1">The sequence shown here is derived from an EMBL/GenBank/DDBJ whole genome shotgun (WGS) entry which is preliminary data.</text>
</comment>
<keyword evidence="2" id="KW-1185">Reference proteome</keyword>
<proteinExistence type="predicted"/>
<protein>
    <submittedName>
        <fullName evidence="1">Uncharacterized protein</fullName>
    </submittedName>
</protein>
<sequence length="248" mass="28321">MTKLCDLLGSRAEVMYECMYTKHKTQKRKIWQDGFVTLYASRRLIVYTDDEGKPGKAIDEVKLAPLEWDRKDEEYTETSKFLVEIVNGTPINSSSSRHVEVPNVGSTTQTVSTGIRSTTSSLAFNAGRKPRLFSKPIGSGPLRQTRTGVTVQSGKGYNHNDPSTSKMKAPYSYMNFDPELHPTSEWSYTPDAISRTRRYSTQLHDTSWLKIACVFLNMVQLMKCLLCWKSKRLSFEWQTNTSVEKKLH</sequence>
<organism evidence="1 2">
    <name type="scientific">Peronosclerospora sorghi</name>
    <dbReference type="NCBI Taxonomy" id="230839"/>
    <lineage>
        <taxon>Eukaryota</taxon>
        <taxon>Sar</taxon>
        <taxon>Stramenopiles</taxon>
        <taxon>Oomycota</taxon>
        <taxon>Peronosporomycetes</taxon>
        <taxon>Peronosporales</taxon>
        <taxon>Peronosporaceae</taxon>
        <taxon>Peronosclerospora</taxon>
    </lineage>
</organism>
<dbReference type="Proteomes" id="UP001163321">
    <property type="component" value="Chromosome 3"/>
</dbReference>
<evidence type="ECO:0000313" key="2">
    <source>
        <dbReference type="Proteomes" id="UP001163321"/>
    </source>
</evidence>
<accession>A0ACC0WAZ8</accession>
<gene>
    <name evidence="1" type="ORF">PsorP6_007275</name>
</gene>
<evidence type="ECO:0000313" key="1">
    <source>
        <dbReference type="EMBL" id="KAI9915283.1"/>
    </source>
</evidence>